<dbReference type="Pfam" id="PF11807">
    <property type="entry name" value="UstYa"/>
    <property type="match status" value="1"/>
</dbReference>
<dbReference type="RefSeq" id="XP_007829202.1">
    <property type="nucleotide sequence ID" value="XM_007831011.1"/>
</dbReference>
<dbReference type="PANTHER" id="PTHR33365">
    <property type="entry name" value="YALI0B05434P"/>
    <property type="match status" value="1"/>
</dbReference>
<feature type="transmembrane region" description="Helical" evidence="4">
    <location>
        <begin position="20"/>
        <end position="47"/>
    </location>
</feature>
<keyword evidence="6" id="KW-1185">Reference proteome</keyword>
<dbReference type="KEGG" id="pfy:PFICI_02430"/>
<evidence type="ECO:0000256" key="4">
    <source>
        <dbReference type="SAM" id="Phobius"/>
    </source>
</evidence>
<dbReference type="GO" id="GO:0043386">
    <property type="term" value="P:mycotoxin biosynthetic process"/>
    <property type="evidence" value="ECO:0007669"/>
    <property type="project" value="InterPro"/>
</dbReference>
<dbReference type="EMBL" id="KI912110">
    <property type="protein sequence ID" value="ETS84405.1"/>
    <property type="molecule type" value="Genomic_DNA"/>
</dbReference>
<dbReference type="eggNOG" id="ENOG502RCP2">
    <property type="taxonomic scope" value="Eukaryota"/>
</dbReference>
<gene>
    <name evidence="5" type="ORF">PFICI_02430</name>
</gene>
<evidence type="ECO:0000313" key="5">
    <source>
        <dbReference type="EMBL" id="ETS84405.1"/>
    </source>
</evidence>
<comment type="pathway">
    <text evidence="1">Mycotoxin biosynthesis.</text>
</comment>
<dbReference type="OrthoDB" id="3687641at2759"/>
<dbReference type="GeneID" id="19267443"/>
<dbReference type="AlphaFoldDB" id="W3XEC7"/>
<keyword evidence="4" id="KW-0472">Membrane</keyword>
<accession>W3XEC7</accession>
<dbReference type="InterPro" id="IPR021765">
    <property type="entry name" value="UstYa-like"/>
</dbReference>
<feature type="region of interest" description="Disordered" evidence="3">
    <location>
        <begin position="141"/>
        <end position="164"/>
    </location>
</feature>
<keyword evidence="4" id="KW-0812">Transmembrane</keyword>
<evidence type="ECO:0000256" key="3">
    <source>
        <dbReference type="SAM" id="MobiDB-lite"/>
    </source>
</evidence>
<dbReference type="InParanoid" id="W3XEC7"/>
<sequence length="208" mass="23935">MRQMAAESTWSSVFRRAKSVCYIIGVWILFPLMFTFALYSLLAPVFFDYSKHPTRPDTHKSIPVTGTREMIFSEHENYMNLSHEHDMLWMDLLTPNGGFVKRPDRHGVERKNGISMFHQLHCLGMMREAVQSLTERLAAAEAGMSSSSSSHSSRRAAMGGSHGLHDPEAEPDHWLHCFDYLRQVSFCNFVFYFLSMIFQVNLNAYDVD</sequence>
<name>W3XEC7_PESFW</name>
<comment type="similarity">
    <text evidence="2">Belongs to the ustYa family.</text>
</comment>
<dbReference type="PANTHER" id="PTHR33365:SF4">
    <property type="entry name" value="CYCLOCHLOROTINE BIOSYNTHESIS PROTEIN O"/>
    <property type="match status" value="1"/>
</dbReference>
<dbReference type="Proteomes" id="UP000030651">
    <property type="component" value="Unassembled WGS sequence"/>
</dbReference>
<dbReference type="HOGENOM" id="CLU_1321298_0_0_1"/>
<organism evidence="5 6">
    <name type="scientific">Pestalotiopsis fici (strain W106-1 / CGMCC3.15140)</name>
    <dbReference type="NCBI Taxonomy" id="1229662"/>
    <lineage>
        <taxon>Eukaryota</taxon>
        <taxon>Fungi</taxon>
        <taxon>Dikarya</taxon>
        <taxon>Ascomycota</taxon>
        <taxon>Pezizomycotina</taxon>
        <taxon>Sordariomycetes</taxon>
        <taxon>Xylariomycetidae</taxon>
        <taxon>Amphisphaeriales</taxon>
        <taxon>Sporocadaceae</taxon>
        <taxon>Pestalotiopsis</taxon>
    </lineage>
</organism>
<protein>
    <submittedName>
        <fullName evidence="5">Uncharacterized protein</fullName>
    </submittedName>
</protein>
<evidence type="ECO:0000256" key="1">
    <source>
        <dbReference type="ARBA" id="ARBA00004685"/>
    </source>
</evidence>
<feature type="compositionally biased region" description="Low complexity" evidence="3">
    <location>
        <begin position="141"/>
        <end position="159"/>
    </location>
</feature>
<evidence type="ECO:0000313" key="6">
    <source>
        <dbReference type="Proteomes" id="UP000030651"/>
    </source>
</evidence>
<proteinExistence type="inferred from homology"/>
<evidence type="ECO:0000256" key="2">
    <source>
        <dbReference type="ARBA" id="ARBA00035112"/>
    </source>
</evidence>
<keyword evidence="4" id="KW-1133">Transmembrane helix</keyword>
<reference evidence="6" key="1">
    <citation type="journal article" date="2015" name="BMC Genomics">
        <title>Genomic and transcriptomic analysis of the endophytic fungus Pestalotiopsis fici reveals its lifestyle and high potential for synthesis of natural products.</title>
        <authorList>
            <person name="Wang X."/>
            <person name="Zhang X."/>
            <person name="Liu L."/>
            <person name="Xiang M."/>
            <person name="Wang W."/>
            <person name="Sun X."/>
            <person name="Che Y."/>
            <person name="Guo L."/>
            <person name="Liu G."/>
            <person name="Guo L."/>
            <person name="Wang C."/>
            <person name="Yin W.B."/>
            <person name="Stadler M."/>
            <person name="Zhang X."/>
            <person name="Liu X."/>
        </authorList>
    </citation>
    <scope>NUCLEOTIDE SEQUENCE [LARGE SCALE GENOMIC DNA]</scope>
    <source>
        <strain evidence="6">W106-1 / CGMCC3.15140</strain>
    </source>
</reference>